<evidence type="ECO:0000256" key="5">
    <source>
        <dbReference type="ARBA" id="ARBA00023049"/>
    </source>
</evidence>
<proteinExistence type="predicted"/>
<keyword evidence="1" id="KW-0645">Protease</keyword>
<keyword evidence="4" id="KW-0862">Zinc</keyword>
<dbReference type="Pfam" id="PF04002">
    <property type="entry name" value="RadC"/>
    <property type="match status" value="1"/>
</dbReference>
<sequence>MNIRLNKEQKIQVKDSSDIYGVMQQILLRQQRIDRNREHFWTIGLSTDSSILYIELVSMGTVNSVPAEPMEVFSFALQKRAVRIILVHSHPSGNLEPSEADKDITDRLIQTGHIVKLPVLDHIIITATSFYSFAESGLLKALQASVKYVPPYLIAEQIREDKAKEMARTMKQKGYSIIEIAELTGLSPEQIRDL</sequence>
<keyword evidence="2" id="KW-0479">Metal-binding</keyword>
<dbReference type="Gene3D" id="3.40.140.10">
    <property type="entry name" value="Cytidine Deaminase, domain 2"/>
    <property type="match status" value="1"/>
</dbReference>
<evidence type="ECO:0000256" key="3">
    <source>
        <dbReference type="ARBA" id="ARBA00022801"/>
    </source>
</evidence>
<dbReference type="PANTHER" id="PTHR30471">
    <property type="entry name" value="DNA REPAIR PROTEIN RADC"/>
    <property type="match status" value="1"/>
</dbReference>
<keyword evidence="5" id="KW-0482">Metalloprotease</keyword>
<dbReference type="PROSITE" id="PS50249">
    <property type="entry name" value="MPN"/>
    <property type="match status" value="1"/>
</dbReference>
<dbReference type="InterPro" id="IPR001405">
    <property type="entry name" value="UPF0758"/>
</dbReference>
<dbReference type="GO" id="GO:0008237">
    <property type="term" value="F:metallopeptidase activity"/>
    <property type="evidence" value="ECO:0007669"/>
    <property type="project" value="UniProtKB-KW"/>
</dbReference>
<dbReference type="RefSeq" id="WP_106525472.1">
    <property type="nucleotide sequence ID" value="NZ_PYGD01000019.1"/>
</dbReference>
<accession>A0A2P8CPH5</accession>
<reference evidence="7 8" key="1">
    <citation type="submission" date="2018-03" db="EMBL/GenBank/DDBJ databases">
        <title>Genomic Encyclopedia of Type Strains, Phase III (KMG-III): the genomes of soil and plant-associated and newly described type strains.</title>
        <authorList>
            <person name="Whitman W."/>
        </authorList>
    </citation>
    <scope>NUCLEOTIDE SEQUENCE [LARGE SCALE GENOMIC DNA]</scope>
    <source>
        <strain evidence="7 8">CGMCC 1.12700</strain>
    </source>
</reference>
<dbReference type="PANTHER" id="PTHR30471:SF3">
    <property type="entry name" value="UPF0758 PROTEIN YEES-RELATED"/>
    <property type="match status" value="1"/>
</dbReference>
<evidence type="ECO:0000256" key="4">
    <source>
        <dbReference type="ARBA" id="ARBA00022833"/>
    </source>
</evidence>
<keyword evidence="3" id="KW-0378">Hydrolase</keyword>
<gene>
    <name evidence="7" type="ORF">B0I18_1194</name>
</gene>
<keyword evidence="8" id="KW-1185">Reference proteome</keyword>
<evidence type="ECO:0000259" key="6">
    <source>
        <dbReference type="PROSITE" id="PS50249"/>
    </source>
</evidence>
<evidence type="ECO:0000313" key="8">
    <source>
        <dbReference type="Proteomes" id="UP000240572"/>
    </source>
</evidence>
<protein>
    <submittedName>
        <fullName evidence="7">DNA repair protein RadC</fullName>
    </submittedName>
</protein>
<dbReference type="GO" id="GO:0006508">
    <property type="term" value="P:proteolysis"/>
    <property type="evidence" value="ECO:0007669"/>
    <property type="project" value="UniProtKB-KW"/>
</dbReference>
<comment type="caution">
    <text evidence="7">The sequence shown here is derived from an EMBL/GenBank/DDBJ whole genome shotgun (WGS) entry which is preliminary data.</text>
</comment>
<name>A0A2P8CPH5_9BACT</name>
<dbReference type="CDD" id="cd08071">
    <property type="entry name" value="MPN_DUF2466"/>
    <property type="match status" value="1"/>
</dbReference>
<dbReference type="InterPro" id="IPR025657">
    <property type="entry name" value="RadC_JAB"/>
</dbReference>
<evidence type="ECO:0000256" key="2">
    <source>
        <dbReference type="ARBA" id="ARBA00022723"/>
    </source>
</evidence>
<dbReference type="InterPro" id="IPR037518">
    <property type="entry name" value="MPN"/>
</dbReference>
<feature type="domain" description="MPN" evidence="6">
    <location>
        <begin position="13"/>
        <end position="139"/>
    </location>
</feature>
<dbReference type="OrthoDB" id="9804482at2"/>
<evidence type="ECO:0000256" key="1">
    <source>
        <dbReference type="ARBA" id="ARBA00022670"/>
    </source>
</evidence>
<dbReference type="AlphaFoldDB" id="A0A2P8CPH5"/>
<evidence type="ECO:0000313" key="7">
    <source>
        <dbReference type="EMBL" id="PSK86878.1"/>
    </source>
</evidence>
<dbReference type="SUPFAM" id="SSF102712">
    <property type="entry name" value="JAB1/MPN domain"/>
    <property type="match status" value="1"/>
</dbReference>
<dbReference type="EMBL" id="PYGD01000019">
    <property type="protein sequence ID" value="PSK86878.1"/>
    <property type="molecule type" value="Genomic_DNA"/>
</dbReference>
<dbReference type="Proteomes" id="UP000240572">
    <property type="component" value="Unassembled WGS sequence"/>
</dbReference>
<dbReference type="GO" id="GO:0046872">
    <property type="term" value="F:metal ion binding"/>
    <property type="evidence" value="ECO:0007669"/>
    <property type="project" value="UniProtKB-KW"/>
</dbReference>
<organism evidence="7 8">
    <name type="scientific">Taibaiella chishuiensis</name>
    <dbReference type="NCBI Taxonomy" id="1434707"/>
    <lineage>
        <taxon>Bacteria</taxon>
        <taxon>Pseudomonadati</taxon>
        <taxon>Bacteroidota</taxon>
        <taxon>Chitinophagia</taxon>
        <taxon>Chitinophagales</taxon>
        <taxon>Chitinophagaceae</taxon>
        <taxon>Taibaiella</taxon>
    </lineage>
</organism>